<evidence type="ECO:0000313" key="3">
    <source>
        <dbReference type="Proteomes" id="UP000321291"/>
    </source>
</evidence>
<organism evidence="2 3">
    <name type="scientific">Arachidicoccus ginsenosidivorans</name>
    <dbReference type="NCBI Taxonomy" id="496057"/>
    <lineage>
        <taxon>Bacteria</taxon>
        <taxon>Pseudomonadati</taxon>
        <taxon>Bacteroidota</taxon>
        <taxon>Chitinophagia</taxon>
        <taxon>Chitinophagales</taxon>
        <taxon>Chitinophagaceae</taxon>
        <taxon>Arachidicoccus</taxon>
    </lineage>
</organism>
<name>A0A5B8VJB4_9BACT</name>
<dbReference type="OrthoDB" id="711014at2"/>
<evidence type="ECO:0000313" key="2">
    <source>
        <dbReference type="EMBL" id="QEC71550.1"/>
    </source>
</evidence>
<reference evidence="2 3" key="1">
    <citation type="journal article" date="2017" name="Int. J. Syst. Evol. Microbiol.">
        <title>Arachidicoccus ginsenosidivorans sp. nov., with ginsenoside-converting activity isolated from ginseng cultivating soil.</title>
        <authorList>
            <person name="Siddiqi M.Z."/>
            <person name="Aslam Z."/>
            <person name="Im W.T."/>
        </authorList>
    </citation>
    <scope>NUCLEOTIDE SEQUENCE [LARGE SCALE GENOMIC DNA]</scope>
    <source>
        <strain evidence="2 3">Gsoil 809</strain>
    </source>
</reference>
<keyword evidence="1" id="KW-0812">Transmembrane</keyword>
<evidence type="ECO:0000256" key="1">
    <source>
        <dbReference type="SAM" id="Phobius"/>
    </source>
</evidence>
<dbReference type="KEGG" id="agi:FSB73_07590"/>
<sequence length="96" mass="11077">MPANKKHLTASPWQRLLKVTAAFVGGYMVTMSLHLFLMVFVDKATIFITMKFSVYILWAVLMIVAFLSRSGWKIWVVYLGLSLIFYLPYLLHMTGK</sequence>
<gene>
    <name evidence="2" type="ORF">FSB73_07590</name>
</gene>
<dbReference type="Proteomes" id="UP000321291">
    <property type="component" value="Chromosome"/>
</dbReference>
<keyword evidence="3" id="KW-1185">Reference proteome</keyword>
<protein>
    <submittedName>
        <fullName evidence="2">Uncharacterized protein</fullName>
    </submittedName>
</protein>
<proteinExistence type="predicted"/>
<feature type="transmembrane region" description="Helical" evidence="1">
    <location>
        <begin position="20"/>
        <end position="40"/>
    </location>
</feature>
<keyword evidence="1" id="KW-1133">Transmembrane helix</keyword>
<feature type="transmembrane region" description="Helical" evidence="1">
    <location>
        <begin position="52"/>
        <end position="68"/>
    </location>
</feature>
<dbReference type="EMBL" id="CP042434">
    <property type="protein sequence ID" value="QEC71550.1"/>
    <property type="molecule type" value="Genomic_DNA"/>
</dbReference>
<dbReference type="AlphaFoldDB" id="A0A5B8VJB4"/>
<accession>A0A5B8VJB4</accession>
<feature type="transmembrane region" description="Helical" evidence="1">
    <location>
        <begin position="74"/>
        <end position="91"/>
    </location>
</feature>
<keyword evidence="1" id="KW-0472">Membrane</keyword>
<dbReference type="RefSeq" id="WP_146780928.1">
    <property type="nucleotide sequence ID" value="NZ_CP042434.1"/>
</dbReference>